<organism evidence="1 2">
    <name type="scientific">Candidatus Syntrophosphaera thermopropionivorans</name>
    <dbReference type="NCBI Taxonomy" id="2593015"/>
    <lineage>
        <taxon>Bacteria</taxon>
        <taxon>Pseudomonadati</taxon>
        <taxon>Candidatus Cloacimonadota</taxon>
        <taxon>Candidatus Cloacimonadia</taxon>
        <taxon>Candidatus Cloacimonadales</taxon>
        <taxon>Candidatus Cloacimonadaceae</taxon>
        <taxon>Candidatus Syntrophosphaera</taxon>
    </lineage>
</organism>
<protein>
    <submittedName>
        <fullName evidence="1">Glycosyltransferase</fullName>
    </submittedName>
</protein>
<name>A0AC61QKG7_9BACT</name>
<proteinExistence type="predicted"/>
<dbReference type="EMBL" id="SMOG01000002">
    <property type="protein sequence ID" value="TDF74177.1"/>
    <property type="molecule type" value="Genomic_DNA"/>
</dbReference>
<evidence type="ECO:0000313" key="2">
    <source>
        <dbReference type="Proteomes" id="UP000294588"/>
    </source>
</evidence>
<keyword evidence="2" id="KW-1185">Reference proteome</keyword>
<gene>
    <name evidence="1" type="ORF">E0946_01760</name>
</gene>
<sequence>MKNKVLLLLPTHSSFMKVDEEILKSAYEVKTIYLQQDVSRKRYFQMIVRALITLIFDHSYQKVLIWFADYHSAPLVLLSKWKKIPSYIFIGGYDAVKYPELEMGVYCSRFRGWCAKIALKNCTHIISNHIALLSSNNTYYKPEGHKDGIYNLIPGLKTPASVIFNAVSISPPAIISEQRLRQVVTAGSTPRFQDFYNKGFDLLTEIAQRRPDMSFVFVGIDKKWLPELNKIYHFEHLPNITIYPYLPQKEFISLLELSSVYAQPSISEGMPNSLMEAMLAGCIPVGSNVAGIPTIIDKYGYIIDHRDSRELEKALDSALETDADRKEISESIQNRFNLQLRKEKLLNLLNRY</sequence>
<comment type="caution">
    <text evidence="1">The sequence shown here is derived from an EMBL/GenBank/DDBJ whole genome shotgun (WGS) entry which is preliminary data.</text>
</comment>
<dbReference type="Proteomes" id="UP000294588">
    <property type="component" value="Unassembled WGS sequence"/>
</dbReference>
<evidence type="ECO:0000313" key="1">
    <source>
        <dbReference type="EMBL" id="TDF74177.1"/>
    </source>
</evidence>
<accession>A0AC61QKG7</accession>
<reference evidence="1" key="1">
    <citation type="submission" date="2019-03" db="EMBL/GenBank/DDBJ databases">
        <title>Candidatus Syntrophosphaera thermopropionivorans: a novel player in syntrophic propionate oxidation during anaerobic digestion.</title>
        <authorList>
            <person name="Dyksma S."/>
        </authorList>
    </citation>
    <scope>NUCLEOTIDE SEQUENCE</scope>
    <source>
        <strain evidence="1">W5</strain>
    </source>
</reference>